<dbReference type="OrthoDB" id="21060at2759"/>
<organism evidence="3">
    <name type="scientific">Dissoconium aciculare CBS 342.82</name>
    <dbReference type="NCBI Taxonomy" id="1314786"/>
    <lineage>
        <taxon>Eukaryota</taxon>
        <taxon>Fungi</taxon>
        <taxon>Dikarya</taxon>
        <taxon>Ascomycota</taxon>
        <taxon>Pezizomycotina</taxon>
        <taxon>Dothideomycetes</taxon>
        <taxon>Dothideomycetidae</taxon>
        <taxon>Mycosphaerellales</taxon>
        <taxon>Dissoconiaceae</taxon>
        <taxon>Dissoconium</taxon>
    </lineage>
</organism>
<feature type="compositionally biased region" description="Polar residues" evidence="1">
    <location>
        <begin position="75"/>
        <end position="117"/>
    </location>
</feature>
<feature type="compositionally biased region" description="Basic and acidic residues" evidence="1">
    <location>
        <begin position="604"/>
        <end position="621"/>
    </location>
</feature>
<feature type="region of interest" description="Disordered" evidence="1">
    <location>
        <begin position="1"/>
        <end position="178"/>
    </location>
</feature>
<feature type="compositionally biased region" description="Basic and acidic residues" evidence="1">
    <location>
        <begin position="160"/>
        <end position="171"/>
    </location>
</feature>
<feature type="compositionally biased region" description="Polar residues" evidence="1">
    <location>
        <begin position="434"/>
        <end position="451"/>
    </location>
</feature>
<keyword evidence="2" id="KW-1185">Reference proteome</keyword>
<feature type="compositionally biased region" description="Basic and acidic residues" evidence="1">
    <location>
        <begin position="504"/>
        <end position="514"/>
    </location>
</feature>
<evidence type="ECO:0000313" key="3">
    <source>
        <dbReference type="RefSeq" id="XP_033457045.1"/>
    </source>
</evidence>
<name>A0A6J3LXI8_9PEZI</name>
<feature type="compositionally biased region" description="Basic and acidic residues" evidence="1">
    <location>
        <begin position="453"/>
        <end position="467"/>
    </location>
</feature>
<feature type="region of interest" description="Disordered" evidence="1">
    <location>
        <begin position="250"/>
        <end position="273"/>
    </location>
</feature>
<feature type="compositionally biased region" description="Basic and acidic residues" evidence="1">
    <location>
        <begin position="263"/>
        <end position="273"/>
    </location>
</feature>
<proteinExistence type="predicted"/>
<feature type="region of interest" description="Disordered" evidence="1">
    <location>
        <begin position="393"/>
        <end position="522"/>
    </location>
</feature>
<feature type="compositionally biased region" description="Low complexity" evidence="1">
    <location>
        <begin position="572"/>
        <end position="599"/>
    </location>
</feature>
<evidence type="ECO:0000313" key="2">
    <source>
        <dbReference type="Proteomes" id="UP000504637"/>
    </source>
</evidence>
<feature type="compositionally biased region" description="Polar residues" evidence="1">
    <location>
        <begin position="415"/>
        <end position="426"/>
    </location>
</feature>
<evidence type="ECO:0000256" key="1">
    <source>
        <dbReference type="SAM" id="MobiDB-lite"/>
    </source>
</evidence>
<reference evidence="3" key="3">
    <citation type="submission" date="2025-08" db="UniProtKB">
        <authorList>
            <consortium name="RefSeq"/>
        </authorList>
    </citation>
    <scope>IDENTIFICATION</scope>
    <source>
        <strain evidence="3">CBS 342.82</strain>
    </source>
</reference>
<dbReference type="RefSeq" id="XP_033457045.1">
    <property type="nucleotide sequence ID" value="XM_033602666.1"/>
</dbReference>
<feature type="region of interest" description="Disordered" evidence="1">
    <location>
        <begin position="558"/>
        <end position="626"/>
    </location>
</feature>
<protein>
    <submittedName>
        <fullName evidence="3">Uncharacterized protein</fullName>
    </submittedName>
</protein>
<reference evidence="3" key="2">
    <citation type="submission" date="2020-04" db="EMBL/GenBank/DDBJ databases">
        <authorList>
            <consortium name="NCBI Genome Project"/>
        </authorList>
    </citation>
    <scope>NUCLEOTIDE SEQUENCE</scope>
    <source>
        <strain evidence="3">CBS 342.82</strain>
    </source>
</reference>
<gene>
    <name evidence="3" type="ORF">K489DRAFT_362664</name>
</gene>
<reference evidence="3" key="1">
    <citation type="submission" date="2020-01" db="EMBL/GenBank/DDBJ databases">
        <authorList>
            <consortium name="DOE Joint Genome Institute"/>
            <person name="Haridas S."/>
            <person name="Albert R."/>
            <person name="Binder M."/>
            <person name="Bloem J."/>
            <person name="Labutti K."/>
            <person name="Salamov A."/>
            <person name="Andreopoulos B."/>
            <person name="Baker S.E."/>
            <person name="Barry K."/>
            <person name="Bills G."/>
            <person name="Bluhm B.H."/>
            <person name="Cannon C."/>
            <person name="Castanera R."/>
            <person name="Culley D.E."/>
            <person name="Daum C."/>
            <person name="Ezra D."/>
            <person name="Gonzalez J.B."/>
            <person name="Henrissat B."/>
            <person name="Kuo A."/>
            <person name="Liang C."/>
            <person name="Lipzen A."/>
            <person name="Lutzoni F."/>
            <person name="Magnuson J."/>
            <person name="Mondo S."/>
            <person name="Nolan M."/>
            <person name="Ohm R."/>
            <person name="Pangilinan J."/>
            <person name="Park H.-J."/>
            <person name="Ramirez L."/>
            <person name="Alfaro M."/>
            <person name="Sun H."/>
            <person name="Tritt A."/>
            <person name="Yoshinaga Y."/>
            <person name="Zwiers L.-H."/>
            <person name="Turgeon B.G."/>
            <person name="Goodwin S.B."/>
            <person name="Spatafora J.W."/>
            <person name="Crous P.W."/>
            <person name="Grigoriev I.V."/>
        </authorList>
    </citation>
    <scope>NUCLEOTIDE SEQUENCE</scope>
    <source>
        <strain evidence="3">CBS 342.82</strain>
    </source>
</reference>
<feature type="compositionally biased region" description="Low complexity" evidence="1">
    <location>
        <begin position="400"/>
        <end position="414"/>
    </location>
</feature>
<feature type="compositionally biased region" description="Pro residues" evidence="1">
    <location>
        <begin position="1"/>
        <end position="26"/>
    </location>
</feature>
<dbReference type="AlphaFoldDB" id="A0A6J3LXI8"/>
<sequence length="652" mass="69878">MSFSMSPPPPAQPPQQFVPPPPPQPAHSPTQTQLAPPYSQTGSPIPQSPYAAPPPAKRQRLSPDPRSPMNAMPQYPQTPQPASQASGYGNPYAQQGHQQPYGNNAYPSPSSQGGFNTPQPYQQPQSPWPAQQQVAPSPSRGTGAASPPTTSQMMPPPPRPVKEEREEKVGVDDINDSLFGSGISLKDEENYFHSMWNNRPAQVSFATNRSTSFASTTISPERSFNLLQSGSSFGEQGSGAFAGTLGQSLTQEEIESEHKRKREAAARAKAERDQHHLNNPFLLGNILRHKIQKQAYEAGVKVEVQGVYERAEPPKVMVNKAGTNGVAALTAAPAQDAAPSKVDVGVPFEQLLSLLSLASGERIRGLVDDAYGLARVRRYGDHGRVVPPEFADLATGEGKQSQITISSTNISGSSWEQSADPDQTTKGAEEAEEASQQTKTISFQGTLNTHFRQLAERDQLAEKERIKKREARKRKGENTAGSDEMTTEGSATDAGDSAATPKMTKKELNKKNKENATATEAQAINSANTTAAMAFMGKKKNKYGWMTGGMGSVQGNRYAKPASAGAAVKSENAAGSSTPASSTANANNAANGTNGPSASTTDSSAEKKTPSWGEWREDGVDGKGIQLRDWVHVLERDGRERKALLQASLKLR</sequence>
<accession>A0A6J3LXI8</accession>
<feature type="compositionally biased region" description="Low complexity" evidence="1">
    <location>
        <begin position="118"/>
        <end position="139"/>
    </location>
</feature>
<dbReference type="GeneID" id="54360466"/>
<dbReference type="Proteomes" id="UP000504637">
    <property type="component" value="Unplaced"/>
</dbReference>